<dbReference type="SUPFAM" id="SSF56204">
    <property type="entry name" value="Hect, E3 ligase catalytic domain"/>
    <property type="match status" value="1"/>
</dbReference>
<reference evidence="5 6" key="1">
    <citation type="submission" date="2022-05" db="EMBL/GenBank/DDBJ databases">
        <authorList>
            <consortium name="Genoscope - CEA"/>
            <person name="William W."/>
        </authorList>
    </citation>
    <scope>NUCLEOTIDE SEQUENCE [LARGE SCALE GENOMIC DNA]</scope>
</reference>
<feature type="domain" description="HECT" evidence="4">
    <location>
        <begin position="392"/>
        <end position="427"/>
    </location>
</feature>
<accession>A0ABN8PSX5</accession>
<evidence type="ECO:0000313" key="6">
    <source>
        <dbReference type="Proteomes" id="UP001159405"/>
    </source>
</evidence>
<sequence length="585" mass="65210">MDEVNVVKDILRDALSRIDQIPSQSSQSQSGNPSQQQNLPVSTNNDSLLSRAQNNFRTAFPHLYGRRTASQLTLDGTSQGARPKKKAKPYVPFFVKDSWTKEFLVLSSPSDDRTPRADMFQSLQAAGLGKVKVVFKDKNGDFSHLKNTLEEYFPKLKSQNGAFELLRADRGGNTRPLLSIHMPNTGYTIKYLKEAVPGNAVIYVRPIQSDLDMSAVKKEDGVKVYTQCVNCQEDVPLVEIKEHSDVCKGGSSCCTPDSATAFPKEDKTPTTRSVSTTVLDSDVPKDGNDLDVLHVPSPEERAAWIPKLQEMFPDVSATKLELIARMSTSLQEAVEEVCDTEGQESRPPEVLTISDILFKLQSKVKGSDFTLAVKRDELWMGALRFYKIAIKEAEKLWQPLAIIFQEEEGLDAGALKTEFFELLLKEIQKRLFEGRDESKVPLRDSSKAFLLKLAGVAISHSIIQKGPVFGALSPAVYYYLAACDPDLVASQMGKNDVPKNAGTANLHELMDQLVKNNSTADILGDHPSSDAFWAIINASHWPIDKQITDSNSSHLLQHLLENEIIYSRKMEISFLKGYKFWGCYR</sequence>
<dbReference type="InterPro" id="IPR035983">
    <property type="entry name" value="Hect_E3_ubiquitin_ligase"/>
</dbReference>
<dbReference type="PROSITE" id="PS50237">
    <property type="entry name" value="HECT"/>
    <property type="match status" value="1"/>
</dbReference>
<dbReference type="EMBL" id="CALNXK010000088">
    <property type="protein sequence ID" value="CAH3150209.1"/>
    <property type="molecule type" value="Genomic_DNA"/>
</dbReference>
<protein>
    <recommendedName>
        <fullName evidence="4">HECT domain-containing protein</fullName>
    </recommendedName>
</protein>
<evidence type="ECO:0000259" key="4">
    <source>
        <dbReference type="PROSITE" id="PS50237"/>
    </source>
</evidence>
<comment type="caution">
    <text evidence="5">The sequence shown here is derived from an EMBL/GenBank/DDBJ whole genome shotgun (WGS) entry which is preliminary data.</text>
</comment>
<dbReference type="Proteomes" id="UP001159405">
    <property type="component" value="Unassembled WGS sequence"/>
</dbReference>
<dbReference type="Gene3D" id="3.90.1750.10">
    <property type="entry name" value="Hect, E3 ligase catalytic domains"/>
    <property type="match status" value="1"/>
</dbReference>
<name>A0ABN8PSX5_9CNID</name>
<gene>
    <name evidence="5" type="ORF">PLOB_00047308</name>
</gene>
<dbReference type="InterPro" id="IPR000569">
    <property type="entry name" value="HECT_dom"/>
</dbReference>
<feature type="compositionally biased region" description="Low complexity" evidence="3">
    <location>
        <begin position="22"/>
        <end position="38"/>
    </location>
</feature>
<feature type="region of interest" description="Disordered" evidence="3">
    <location>
        <begin position="259"/>
        <end position="281"/>
    </location>
</feature>
<keyword evidence="1 2" id="KW-0833">Ubl conjugation pathway</keyword>
<comment type="caution">
    <text evidence="2">Lacks conserved residue(s) required for the propagation of feature annotation.</text>
</comment>
<keyword evidence="6" id="KW-1185">Reference proteome</keyword>
<evidence type="ECO:0000256" key="2">
    <source>
        <dbReference type="PROSITE-ProRule" id="PRU00104"/>
    </source>
</evidence>
<feature type="region of interest" description="Disordered" evidence="3">
    <location>
        <begin position="17"/>
        <end position="46"/>
    </location>
</feature>
<evidence type="ECO:0000313" key="5">
    <source>
        <dbReference type="EMBL" id="CAH3150209.1"/>
    </source>
</evidence>
<feature type="compositionally biased region" description="Polar residues" evidence="3">
    <location>
        <begin position="270"/>
        <end position="279"/>
    </location>
</feature>
<evidence type="ECO:0000256" key="1">
    <source>
        <dbReference type="ARBA" id="ARBA00022786"/>
    </source>
</evidence>
<organism evidence="5 6">
    <name type="scientific">Porites lobata</name>
    <dbReference type="NCBI Taxonomy" id="104759"/>
    <lineage>
        <taxon>Eukaryota</taxon>
        <taxon>Metazoa</taxon>
        <taxon>Cnidaria</taxon>
        <taxon>Anthozoa</taxon>
        <taxon>Hexacorallia</taxon>
        <taxon>Scleractinia</taxon>
        <taxon>Fungiina</taxon>
        <taxon>Poritidae</taxon>
        <taxon>Porites</taxon>
    </lineage>
</organism>
<proteinExistence type="predicted"/>
<evidence type="ECO:0000256" key="3">
    <source>
        <dbReference type="SAM" id="MobiDB-lite"/>
    </source>
</evidence>